<evidence type="ECO:0008006" key="3">
    <source>
        <dbReference type="Google" id="ProtNLM"/>
    </source>
</evidence>
<dbReference type="Proteomes" id="UP000247790">
    <property type="component" value="Unassembled WGS sequence"/>
</dbReference>
<evidence type="ECO:0000313" key="1">
    <source>
        <dbReference type="EMBL" id="PYE47285.1"/>
    </source>
</evidence>
<gene>
    <name evidence="1" type="ORF">DFQ00_11425</name>
</gene>
<name>A0A2V4W823_PAEBA</name>
<organism evidence="1 2">
    <name type="scientific">Paenibacillus barcinonensis</name>
    <dbReference type="NCBI Taxonomy" id="198119"/>
    <lineage>
        <taxon>Bacteria</taxon>
        <taxon>Bacillati</taxon>
        <taxon>Bacillota</taxon>
        <taxon>Bacilli</taxon>
        <taxon>Bacillales</taxon>
        <taxon>Paenibacillaceae</taxon>
        <taxon>Paenibacillus</taxon>
    </lineage>
</organism>
<reference evidence="1 2" key="1">
    <citation type="submission" date="2018-06" db="EMBL/GenBank/DDBJ databases">
        <title>Genomic Encyclopedia of Type Strains, Phase III (KMG-III): the genomes of soil and plant-associated and newly described type strains.</title>
        <authorList>
            <person name="Whitman W."/>
        </authorList>
    </citation>
    <scope>NUCLEOTIDE SEQUENCE [LARGE SCALE GENOMIC DNA]</scope>
    <source>
        <strain evidence="1 2">CECT 7022</strain>
    </source>
</reference>
<protein>
    <recommendedName>
        <fullName evidence="3">HprK-related kinase B</fullName>
    </recommendedName>
</protein>
<evidence type="ECO:0000313" key="2">
    <source>
        <dbReference type="Proteomes" id="UP000247790"/>
    </source>
</evidence>
<proteinExistence type="predicted"/>
<accession>A0A2V4W823</accession>
<comment type="caution">
    <text evidence="1">The sequence shown here is derived from an EMBL/GenBank/DDBJ whole genome shotgun (WGS) entry which is preliminary data.</text>
</comment>
<dbReference type="InterPro" id="IPR027417">
    <property type="entry name" value="P-loop_NTPase"/>
</dbReference>
<dbReference type="RefSeq" id="WP_110898109.1">
    <property type="nucleotide sequence ID" value="NZ_QJSW01000014.1"/>
</dbReference>
<sequence length="364" mass="41104">MNNRVLRFLNSEILFTNCYEMQTEIDRIFNFFCSHFEMDENLIGKPLATIEVNPYEQFNRGSYPTAEFENVVIRRSSAKEFNLEGDKANVDDLEIIDSQGTGTAFVLNSKKKTVKAYLSIGSHVQFVELIRDLIIKHEEHCGTLILHAAAAVDHHGNGIVIVGNKGAGKSTFLLDLVGRQGYNFISGDKVFIRNKNGIALLYGWPEFPHLGYDTLKGHPALIEELSKAGYTIDDLNMKEKLLFTSDILQKAFGYAVKKNGVPLRNVIFPNVQAATEKTSLDLVHSIDRKMKFLKHFEFCCDNYFAGYHNYMKMLPPKDCKTMVEKFKTIIETLNFYSASGAHPINVSTLSIMNKEKVETGGEDC</sequence>
<dbReference type="AlphaFoldDB" id="A0A2V4W823"/>
<dbReference type="Gene3D" id="3.40.50.300">
    <property type="entry name" value="P-loop containing nucleotide triphosphate hydrolases"/>
    <property type="match status" value="1"/>
</dbReference>
<dbReference type="EMBL" id="QJSW01000014">
    <property type="protein sequence ID" value="PYE47285.1"/>
    <property type="molecule type" value="Genomic_DNA"/>
</dbReference>
<dbReference type="SUPFAM" id="SSF53795">
    <property type="entry name" value="PEP carboxykinase-like"/>
    <property type="match status" value="1"/>
</dbReference>